<protein>
    <submittedName>
        <fullName evidence="2">Phage portal protein, HK97 family</fullName>
    </submittedName>
</protein>
<organism evidence="2 3">
    <name type="scientific">Marvinbryantia formatexigens DSM 14469</name>
    <dbReference type="NCBI Taxonomy" id="478749"/>
    <lineage>
        <taxon>Bacteria</taxon>
        <taxon>Bacillati</taxon>
        <taxon>Bacillota</taxon>
        <taxon>Clostridia</taxon>
        <taxon>Lachnospirales</taxon>
        <taxon>Lachnospiraceae</taxon>
        <taxon>Marvinbryantia</taxon>
    </lineage>
</organism>
<proteinExistence type="predicted"/>
<dbReference type="Proteomes" id="UP000005561">
    <property type="component" value="Unassembled WGS sequence"/>
</dbReference>
<dbReference type="eggNOG" id="ENOG502Z8ZU">
    <property type="taxonomic scope" value="Bacteria"/>
</dbReference>
<evidence type="ECO:0000313" key="2">
    <source>
        <dbReference type="EMBL" id="EET59431.1"/>
    </source>
</evidence>
<name>C6LIP2_9FIRM</name>
<feature type="region of interest" description="Disordered" evidence="1">
    <location>
        <begin position="374"/>
        <end position="420"/>
    </location>
</feature>
<accession>C6LIP2</accession>
<sequence length="420" mass="47925">MGLFNRLRRGWNAFMNKDPTWWSREQGAAYSRRPDRVHLTGGNERSIATSIYSRIALDVSLIDVCHCLLDENNRFRKTVDSGLNDCLTLAANKDQTARAFIQDCVMSMLDEGVVAIVPIDTDADPNTSDSFGIFSMRTGKILDWYPDSVKIRVYNDRTGEKEDIVMLKRAVCIVENPLYAVINEPNSNMQRLIKKLRLLDVTDERTASGKMDLIIQMPYSTRAPIKQAQAEKRRTEIENQLTNSQYGVAYIDSSEKVIQLNRSVENNLLKHIEYLTDMVFSQIGMTQSILNGSADEQTMLNYNNRIIEPIVSAITGEMRRKFLSEDARKERQTVMFFRDPFRLVPVNQIAEIADKFTRNEIMTSNEIRQVIGMKPSTDPKADLLQNSNIAQPARGKADAVAEKQDEKEDKNQNGKNRLRL</sequence>
<comment type="caution">
    <text evidence="2">The sequence shown here is derived from an EMBL/GenBank/DDBJ whole genome shotgun (WGS) entry which is preliminary data.</text>
</comment>
<gene>
    <name evidence="2" type="ORF">BRYFOR_08522</name>
</gene>
<evidence type="ECO:0000256" key="1">
    <source>
        <dbReference type="SAM" id="MobiDB-lite"/>
    </source>
</evidence>
<dbReference type="RefSeq" id="WP_006863291.1">
    <property type="nucleotide sequence ID" value="NZ_ACCL02000018.1"/>
</dbReference>
<dbReference type="STRING" id="168384.SAMN05660368_02956"/>
<keyword evidence="3" id="KW-1185">Reference proteome</keyword>
<feature type="compositionally biased region" description="Basic and acidic residues" evidence="1">
    <location>
        <begin position="395"/>
        <end position="412"/>
    </location>
</feature>
<dbReference type="AlphaFoldDB" id="C6LIP2"/>
<dbReference type="OrthoDB" id="2023098at2"/>
<dbReference type="EMBL" id="ACCL02000018">
    <property type="protein sequence ID" value="EET59431.1"/>
    <property type="molecule type" value="Genomic_DNA"/>
</dbReference>
<evidence type="ECO:0000313" key="3">
    <source>
        <dbReference type="Proteomes" id="UP000005561"/>
    </source>
</evidence>
<reference evidence="2" key="1">
    <citation type="submission" date="2009-07" db="EMBL/GenBank/DDBJ databases">
        <authorList>
            <person name="Weinstock G."/>
            <person name="Sodergren E."/>
            <person name="Clifton S."/>
            <person name="Fulton L."/>
            <person name="Fulton B."/>
            <person name="Courtney L."/>
            <person name="Fronick C."/>
            <person name="Harrison M."/>
            <person name="Strong C."/>
            <person name="Farmer C."/>
            <person name="Delahaunty K."/>
            <person name="Markovic C."/>
            <person name="Hall O."/>
            <person name="Minx P."/>
            <person name="Tomlinson C."/>
            <person name="Mitreva M."/>
            <person name="Nelson J."/>
            <person name="Hou S."/>
            <person name="Wollam A."/>
            <person name="Pepin K.H."/>
            <person name="Johnson M."/>
            <person name="Bhonagiri V."/>
            <person name="Nash W.E."/>
            <person name="Warren W."/>
            <person name="Chinwalla A."/>
            <person name="Mardis E.R."/>
            <person name="Wilson R.K."/>
        </authorList>
    </citation>
    <scope>NUCLEOTIDE SEQUENCE [LARGE SCALE GENOMIC DNA]</scope>
    <source>
        <strain evidence="2">DSM 14469</strain>
    </source>
</reference>